<dbReference type="EMBL" id="BAABHQ010000010">
    <property type="protein sequence ID" value="GAA4882723.1"/>
    <property type="molecule type" value="Genomic_DNA"/>
</dbReference>
<accession>A0ABP9EN37</accession>
<dbReference type="Proteomes" id="UP001500457">
    <property type="component" value="Unassembled WGS sequence"/>
</dbReference>
<name>A0ABP9EN37_9PSEU</name>
<reference evidence="2" key="1">
    <citation type="journal article" date="2019" name="Int. J. Syst. Evol. Microbiol.">
        <title>The Global Catalogue of Microorganisms (GCM) 10K type strain sequencing project: providing services to taxonomists for standard genome sequencing and annotation.</title>
        <authorList>
            <consortium name="The Broad Institute Genomics Platform"/>
            <consortium name="The Broad Institute Genome Sequencing Center for Infectious Disease"/>
            <person name="Wu L."/>
            <person name="Ma J."/>
        </authorList>
    </citation>
    <scope>NUCLEOTIDE SEQUENCE [LARGE SCALE GENOMIC DNA]</scope>
    <source>
        <strain evidence="2">JCM 17983</strain>
    </source>
</reference>
<gene>
    <name evidence="1" type="ORF">GCM10023203_38040</name>
</gene>
<sequence length="153" mass="16898">MLSYQAWKRPVPPDPTQIPTFPIPGQSDLISDASQARALIAFIQQHEGRKIRIRVKLDPSYYTSRSSMDTPTESGLLVPTQDCPVRPLSELTTQDCNLEALEIQGVSPDRHGLVYAHGNWSLDGYFASSGFINTFTGLNAYSIYPLTPVEAVS</sequence>
<evidence type="ECO:0000313" key="2">
    <source>
        <dbReference type="Proteomes" id="UP001500457"/>
    </source>
</evidence>
<comment type="caution">
    <text evidence="1">The sequence shown here is derived from an EMBL/GenBank/DDBJ whole genome shotgun (WGS) entry which is preliminary data.</text>
</comment>
<keyword evidence="2" id="KW-1185">Reference proteome</keyword>
<organism evidence="1 2">
    <name type="scientific">Actinomycetospora straminea</name>
    <dbReference type="NCBI Taxonomy" id="663607"/>
    <lineage>
        <taxon>Bacteria</taxon>
        <taxon>Bacillati</taxon>
        <taxon>Actinomycetota</taxon>
        <taxon>Actinomycetes</taxon>
        <taxon>Pseudonocardiales</taxon>
        <taxon>Pseudonocardiaceae</taxon>
        <taxon>Actinomycetospora</taxon>
    </lineage>
</organism>
<protein>
    <submittedName>
        <fullName evidence="1">Uncharacterized protein</fullName>
    </submittedName>
</protein>
<evidence type="ECO:0000313" key="1">
    <source>
        <dbReference type="EMBL" id="GAA4882723.1"/>
    </source>
</evidence>
<proteinExistence type="predicted"/>